<comment type="caution">
    <text evidence="1">The sequence shown here is derived from an EMBL/GenBank/DDBJ whole genome shotgun (WGS) entry which is preliminary data.</text>
</comment>
<dbReference type="Proteomes" id="UP000251960">
    <property type="component" value="Chromosome 1"/>
</dbReference>
<dbReference type="AlphaFoldDB" id="A0A317Y7T4"/>
<dbReference type="EMBL" id="NCVQ01000001">
    <property type="protein sequence ID" value="PWZ53742.1"/>
    <property type="molecule type" value="Genomic_DNA"/>
</dbReference>
<sequence length="132" mass="15084">MTHAQNGYRWRNQLQLGGVRGTDGGIGGCRGLRYESEHDEAERHLGYRVQVAGELGAKEDREETRRQKAQDTIAVRLHHHRQVLPVDHAHIVEVQAFVSVEGELTQGRQLRSLRVLQPRRLRGATHARRGMR</sequence>
<protein>
    <submittedName>
        <fullName evidence="1">Uncharacterized protein</fullName>
    </submittedName>
</protein>
<evidence type="ECO:0000313" key="1">
    <source>
        <dbReference type="EMBL" id="PWZ53742.1"/>
    </source>
</evidence>
<accession>A0A317Y7T4</accession>
<gene>
    <name evidence="1" type="ORF">Zm00014a_041655</name>
</gene>
<name>A0A317Y7T4_MAIZE</name>
<organism evidence="1">
    <name type="scientific">Zea mays</name>
    <name type="common">Maize</name>
    <dbReference type="NCBI Taxonomy" id="4577"/>
    <lineage>
        <taxon>Eukaryota</taxon>
        <taxon>Viridiplantae</taxon>
        <taxon>Streptophyta</taxon>
        <taxon>Embryophyta</taxon>
        <taxon>Tracheophyta</taxon>
        <taxon>Spermatophyta</taxon>
        <taxon>Magnoliopsida</taxon>
        <taxon>Liliopsida</taxon>
        <taxon>Poales</taxon>
        <taxon>Poaceae</taxon>
        <taxon>PACMAD clade</taxon>
        <taxon>Panicoideae</taxon>
        <taxon>Andropogonodae</taxon>
        <taxon>Andropogoneae</taxon>
        <taxon>Tripsacinae</taxon>
        <taxon>Zea</taxon>
    </lineage>
</organism>
<reference evidence="1" key="1">
    <citation type="journal article" date="2018" name="Nat. Genet.">
        <title>Extensive intraspecific gene order and gene structural variations between Mo17 and other maize genomes.</title>
        <authorList>
            <person name="Sun S."/>
            <person name="Zhou Y."/>
            <person name="Chen J."/>
            <person name="Shi J."/>
            <person name="Zhao H."/>
            <person name="Zhao H."/>
            <person name="Song W."/>
            <person name="Zhang M."/>
            <person name="Cui Y."/>
            <person name="Dong X."/>
            <person name="Liu H."/>
            <person name="Ma X."/>
            <person name="Jiao Y."/>
            <person name="Wang B."/>
            <person name="Wei X."/>
            <person name="Stein J.C."/>
            <person name="Glaubitz J.C."/>
            <person name="Lu F."/>
            <person name="Yu G."/>
            <person name="Liang C."/>
            <person name="Fengler K."/>
            <person name="Li B."/>
            <person name="Rafalski A."/>
            <person name="Schnable P.S."/>
            <person name="Ware D.H."/>
            <person name="Buckler E.S."/>
            <person name="Lai J."/>
        </authorList>
    </citation>
    <scope>NUCLEOTIDE SEQUENCE [LARGE SCALE GENOMIC DNA]</scope>
    <source>
        <tissue evidence="1">Seedling</tissue>
    </source>
</reference>
<proteinExistence type="predicted"/>